<accession>A0A2N3XYU8</accession>
<gene>
    <name evidence="1" type="ORF">A8926_3553</name>
</gene>
<comment type="caution">
    <text evidence="1">The sequence shown here is derived from an EMBL/GenBank/DDBJ whole genome shotgun (WGS) entry which is preliminary data.</text>
</comment>
<keyword evidence="2" id="KW-1185">Reference proteome</keyword>
<evidence type="ECO:0000313" key="2">
    <source>
        <dbReference type="Proteomes" id="UP000233786"/>
    </source>
</evidence>
<protein>
    <submittedName>
        <fullName evidence="1">Uncharacterized protein</fullName>
    </submittedName>
</protein>
<organism evidence="1 2">
    <name type="scientific">Saccharopolyspora spinosa</name>
    <dbReference type="NCBI Taxonomy" id="60894"/>
    <lineage>
        <taxon>Bacteria</taxon>
        <taxon>Bacillati</taxon>
        <taxon>Actinomycetota</taxon>
        <taxon>Actinomycetes</taxon>
        <taxon>Pseudonocardiales</taxon>
        <taxon>Pseudonocardiaceae</taxon>
        <taxon>Saccharopolyspora</taxon>
    </lineage>
</organism>
<reference evidence="1" key="1">
    <citation type="submission" date="2017-12" db="EMBL/GenBank/DDBJ databases">
        <title>Sequencing the genomes of 1000 Actinobacteria strains.</title>
        <authorList>
            <person name="Klenk H.-P."/>
        </authorList>
    </citation>
    <scope>NUCLEOTIDE SEQUENCE [LARGE SCALE GENOMIC DNA]</scope>
    <source>
        <strain evidence="1">DSM 44228</strain>
    </source>
</reference>
<dbReference type="AlphaFoldDB" id="A0A2N3XYU8"/>
<evidence type="ECO:0000313" key="1">
    <source>
        <dbReference type="EMBL" id="PKW15791.1"/>
    </source>
</evidence>
<name>A0A2N3XYU8_SACSN</name>
<proteinExistence type="predicted"/>
<dbReference type="Proteomes" id="UP000233786">
    <property type="component" value="Unassembled WGS sequence"/>
</dbReference>
<sequence length="81" mass="8167">MSSSGATFAVDVVETGGSATLDRDAELLDAIDRIAAGEGSFANLMAKLPFTLHTSCGRMIGSCTPSVCGPAGGWHSCACKS</sequence>
<dbReference type="EMBL" id="PJNB01000001">
    <property type="protein sequence ID" value="PKW15791.1"/>
    <property type="molecule type" value="Genomic_DNA"/>
</dbReference>